<dbReference type="InterPro" id="IPR058163">
    <property type="entry name" value="LysR-type_TF_proteobact-type"/>
</dbReference>
<dbReference type="EMBL" id="JABBNT010000001">
    <property type="protein sequence ID" value="NMM43204.1"/>
    <property type="molecule type" value="Genomic_DNA"/>
</dbReference>
<dbReference type="InterPro" id="IPR005119">
    <property type="entry name" value="LysR_subst-bd"/>
</dbReference>
<reference evidence="6 7" key="1">
    <citation type="submission" date="2020-04" db="EMBL/GenBank/DDBJ databases">
        <title>Rhodospirillaceae bacterium KN72 isolated from deep sea.</title>
        <authorList>
            <person name="Zhang D.-C."/>
        </authorList>
    </citation>
    <scope>NUCLEOTIDE SEQUENCE [LARGE SCALE GENOMIC DNA]</scope>
    <source>
        <strain evidence="6 7">KN72</strain>
    </source>
</reference>
<comment type="similarity">
    <text evidence="1">Belongs to the LysR transcriptional regulatory family.</text>
</comment>
<dbReference type="GO" id="GO:0003700">
    <property type="term" value="F:DNA-binding transcription factor activity"/>
    <property type="evidence" value="ECO:0007669"/>
    <property type="project" value="InterPro"/>
</dbReference>
<feature type="domain" description="HTH lysR-type" evidence="5">
    <location>
        <begin position="6"/>
        <end position="63"/>
    </location>
</feature>
<dbReference type="Pfam" id="PF00126">
    <property type="entry name" value="HTH_1"/>
    <property type="match status" value="1"/>
</dbReference>
<dbReference type="AlphaFoldDB" id="A0A7Y0DX32"/>
<dbReference type="InterPro" id="IPR036390">
    <property type="entry name" value="WH_DNA-bd_sf"/>
</dbReference>
<dbReference type="InterPro" id="IPR036388">
    <property type="entry name" value="WH-like_DNA-bd_sf"/>
</dbReference>
<dbReference type="GO" id="GO:0043565">
    <property type="term" value="F:sequence-specific DNA binding"/>
    <property type="evidence" value="ECO:0007669"/>
    <property type="project" value="TreeGrafter"/>
</dbReference>
<keyword evidence="2" id="KW-0805">Transcription regulation</keyword>
<dbReference type="InterPro" id="IPR000847">
    <property type="entry name" value="LysR_HTH_N"/>
</dbReference>
<accession>A0A7Y0DX32</accession>
<dbReference type="GO" id="GO:0006351">
    <property type="term" value="P:DNA-templated transcription"/>
    <property type="evidence" value="ECO:0007669"/>
    <property type="project" value="TreeGrafter"/>
</dbReference>
<dbReference type="Gene3D" id="1.10.10.10">
    <property type="entry name" value="Winged helix-like DNA-binding domain superfamily/Winged helix DNA-binding domain"/>
    <property type="match status" value="1"/>
</dbReference>
<dbReference type="SUPFAM" id="SSF46785">
    <property type="entry name" value="Winged helix' DNA-binding domain"/>
    <property type="match status" value="1"/>
</dbReference>
<dbReference type="PRINTS" id="PR00039">
    <property type="entry name" value="HTHLYSR"/>
</dbReference>
<dbReference type="SUPFAM" id="SSF53850">
    <property type="entry name" value="Periplasmic binding protein-like II"/>
    <property type="match status" value="1"/>
</dbReference>
<evidence type="ECO:0000313" key="6">
    <source>
        <dbReference type="EMBL" id="NMM43204.1"/>
    </source>
</evidence>
<keyword evidence="3" id="KW-0238">DNA-binding</keyword>
<dbReference type="Pfam" id="PF03466">
    <property type="entry name" value="LysR_substrate"/>
    <property type="match status" value="1"/>
</dbReference>
<evidence type="ECO:0000256" key="1">
    <source>
        <dbReference type="ARBA" id="ARBA00009437"/>
    </source>
</evidence>
<dbReference type="PANTHER" id="PTHR30537">
    <property type="entry name" value="HTH-TYPE TRANSCRIPTIONAL REGULATOR"/>
    <property type="match status" value="1"/>
</dbReference>
<dbReference type="PANTHER" id="PTHR30537:SF26">
    <property type="entry name" value="GLYCINE CLEAVAGE SYSTEM TRANSCRIPTIONAL ACTIVATOR"/>
    <property type="match status" value="1"/>
</dbReference>
<proteinExistence type="inferred from homology"/>
<dbReference type="RefSeq" id="WP_169623501.1">
    <property type="nucleotide sequence ID" value="NZ_JABBNT010000001.1"/>
</dbReference>
<name>A0A7Y0DX32_9PROT</name>
<comment type="caution">
    <text evidence="6">The sequence shown here is derived from an EMBL/GenBank/DDBJ whole genome shotgun (WGS) entry which is preliminary data.</text>
</comment>
<evidence type="ECO:0000256" key="2">
    <source>
        <dbReference type="ARBA" id="ARBA00023015"/>
    </source>
</evidence>
<dbReference type="Proteomes" id="UP000539372">
    <property type="component" value="Unassembled WGS sequence"/>
</dbReference>
<keyword evidence="7" id="KW-1185">Reference proteome</keyword>
<dbReference type="PROSITE" id="PS50931">
    <property type="entry name" value="HTH_LYSR"/>
    <property type="match status" value="1"/>
</dbReference>
<protein>
    <submittedName>
        <fullName evidence="6">Transcriptional regulator GcvA</fullName>
    </submittedName>
</protein>
<evidence type="ECO:0000313" key="7">
    <source>
        <dbReference type="Proteomes" id="UP000539372"/>
    </source>
</evidence>
<dbReference type="FunFam" id="1.10.10.10:FF:000038">
    <property type="entry name" value="Glycine cleavage system transcriptional activator"/>
    <property type="match status" value="1"/>
</dbReference>
<evidence type="ECO:0000256" key="4">
    <source>
        <dbReference type="ARBA" id="ARBA00023163"/>
    </source>
</evidence>
<dbReference type="CDD" id="cd08432">
    <property type="entry name" value="PBP2_GcdR_TrpI_HvrB_AmpR_like"/>
    <property type="match status" value="1"/>
</dbReference>
<organism evidence="6 7">
    <name type="scientific">Pacificispira spongiicola</name>
    <dbReference type="NCBI Taxonomy" id="2729598"/>
    <lineage>
        <taxon>Bacteria</taxon>
        <taxon>Pseudomonadati</taxon>
        <taxon>Pseudomonadota</taxon>
        <taxon>Alphaproteobacteria</taxon>
        <taxon>Rhodospirillales</taxon>
        <taxon>Rhodospirillaceae</taxon>
        <taxon>Pacificispira</taxon>
    </lineage>
</organism>
<gene>
    <name evidence="6" type="primary">gcvA</name>
    <name evidence="6" type="ORF">HH303_01860</name>
</gene>
<sequence length="306" mass="34269">MRRRLPPLNSVRAFEAAARHLSFVEAADELAVTPSAVSQQVKQLEEWLGVTLFRRLPRGLTATQAALRYLPDLTEALDQIDRATLRMERSKSTHSLTVSTLSSFAALWLSPRLHRFTAQHPEIDVLLSSSDRLSDMARENIDIAIRYGSRTWPDLHVEELMDDHLGIVCSAVLARDPERPINRIEDIARHTLLHDADAQTGSMLSWPRFLQACGVTSIDSERGPRFSDSQLIVQACIAGRGVMIGRSSLITEAMDSGLLVAPFGMDYVSEHRYRLVALPGTYADPKLLAFRNWIFQELGKEPPPFS</sequence>
<keyword evidence="4" id="KW-0804">Transcription</keyword>
<evidence type="ECO:0000259" key="5">
    <source>
        <dbReference type="PROSITE" id="PS50931"/>
    </source>
</evidence>
<dbReference type="NCBIfam" id="NF008352">
    <property type="entry name" value="PRK11139.1"/>
    <property type="match status" value="1"/>
</dbReference>
<evidence type="ECO:0000256" key="3">
    <source>
        <dbReference type="ARBA" id="ARBA00023125"/>
    </source>
</evidence>
<dbReference type="Gene3D" id="3.40.190.10">
    <property type="entry name" value="Periplasmic binding protein-like II"/>
    <property type="match status" value="2"/>
</dbReference>